<dbReference type="InterPro" id="IPR041569">
    <property type="entry name" value="AAA_lid_3"/>
</dbReference>
<comment type="catalytic activity">
    <reaction evidence="5 6">
        <text>ATP + H2O = ADP + phosphate + H(+)</text>
        <dbReference type="Rhea" id="RHEA:13065"/>
        <dbReference type="ChEBI" id="CHEBI:15377"/>
        <dbReference type="ChEBI" id="CHEBI:15378"/>
        <dbReference type="ChEBI" id="CHEBI:30616"/>
        <dbReference type="ChEBI" id="CHEBI:43474"/>
        <dbReference type="ChEBI" id="CHEBI:456216"/>
        <dbReference type="EC" id="3.6.4.6"/>
    </reaction>
</comment>
<dbReference type="Pfam" id="PF00004">
    <property type="entry name" value="AAA"/>
    <property type="match status" value="1"/>
</dbReference>
<keyword evidence="6" id="KW-0963">Cytoplasm</keyword>
<evidence type="ECO:0000259" key="7">
    <source>
        <dbReference type="SMART" id="SM00382"/>
    </source>
</evidence>
<comment type="similarity">
    <text evidence="1 6">Belongs to the AAA ATPase family.</text>
</comment>
<evidence type="ECO:0000256" key="6">
    <source>
        <dbReference type="RuleBase" id="RU367045"/>
    </source>
</evidence>
<dbReference type="InterPro" id="IPR054419">
    <property type="entry name" value="NSF_ATPase_lid"/>
</dbReference>
<dbReference type="Proteomes" id="UP001164746">
    <property type="component" value="Chromosome 7"/>
</dbReference>
<dbReference type="CDD" id="cd00009">
    <property type="entry name" value="AAA"/>
    <property type="match status" value="1"/>
</dbReference>
<dbReference type="Pfam" id="PF21964">
    <property type="entry name" value="NSF_ATPase_lid"/>
    <property type="match status" value="1"/>
</dbReference>
<comment type="function">
    <text evidence="6">Required for vesicle-mediated transport. Catalyzes the fusion of transport vesicles within the Golgi cisternae. Is also required for transport from the endoplasmic reticulum to the Golgi stack. Seems to function as a fusion protein required for the delivery of cargo proteins to all compartments of the Golgi stack independent of vesicle origin.</text>
</comment>
<keyword evidence="4 6" id="KW-0067">ATP-binding</keyword>
<keyword evidence="6" id="KW-0653">Protein transport</keyword>
<dbReference type="SUPFAM" id="SSF52540">
    <property type="entry name" value="P-loop containing nucleoside triphosphate hydrolases"/>
    <property type="match status" value="2"/>
</dbReference>
<dbReference type="InterPro" id="IPR003959">
    <property type="entry name" value="ATPase_AAA_core"/>
</dbReference>
<dbReference type="InterPro" id="IPR003338">
    <property type="entry name" value="CDC4_N-term_subdom"/>
</dbReference>
<evidence type="ECO:0000256" key="4">
    <source>
        <dbReference type="ARBA" id="ARBA00022840"/>
    </source>
</evidence>
<dbReference type="InterPro" id="IPR029067">
    <property type="entry name" value="CDC48_domain_2-like_sf"/>
</dbReference>
<feature type="domain" description="AAA+ ATPase" evidence="7">
    <location>
        <begin position="492"/>
        <end position="613"/>
    </location>
</feature>
<protein>
    <recommendedName>
        <fullName evidence="2 6">Vesicle-fusing ATPase</fullName>
        <ecNumber evidence="2 6">3.6.4.6</ecNumber>
    </recommendedName>
</protein>
<dbReference type="InterPro" id="IPR003593">
    <property type="entry name" value="AAA+_ATPase"/>
</dbReference>
<evidence type="ECO:0000256" key="2">
    <source>
        <dbReference type="ARBA" id="ARBA00012674"/>
    </source>
</evidence>
<evidence type="ECO:0000259" key="8">
    <source>
        <dbReference type="SMART" id="SM01073"/>
    </source>
</evidence>
<dbReference type="SUPFAM" id="SSF50692">
    <property type="entry name" value="ADC-like"/>
    <property type="match status" value="1"/>
</dbReference>
<keyword evidence="6" id="KW-0813">Transport</keyword>
<evidence type="ECO:0000256" key="3">
    <source>
        <dbReference type="ARBA" id="ARBA00022741"/>
    </source>
</evidence>
<name>A0ABY7ENL1_MYAAR</name>
<dbReference type="Pfam" id="PF17862">
    <property type="entry name" value="AAA_lid_3"/>
    <property type="match status" value="1"/>
</dbReference>
<dbReference type="SMART" id="SM01073">
    <property type="entry name" value="CDC48_N"/>
    <property type="match status" value="1"/>
</dbReference>
<dbReference type="SMART" id="SM00382">
    <property type="entry name" value="AAA"/>
    <property type="match status" value="1"/>
</dbReference>
<keyword evidence="6" id="KW-0460">Magnesium</keyword>
<dbReference type="InterPro" id="IPR039812">
    <property type="entry name" value="Vesicle-fus_ATPase"/>
</dbReference>
<dbReference type="EC" id="3.6.4.6" evidence="2 6"/>
<dbReference type="PANTHER" id="PTHR23078:SF3">
    <property type="entry name" value="VESICLE-FUSING ATPASE"/>
    <property type="match status" value="1"/>
</dbReference>
<keyword evidence="6" id="KW-0479">Metal-binding</keyword>
<keyword evidence="3 6" id="KW-0547">Nucleotide-binding</keyword>
<evidence type="ECO:0000256" key="1">
    <source>
        <dbReference type="ARBA" id="ARBA00006914"/>
    </source>
</evidence>
<keyword evidence="6" id="KW-0378">Hydrolase</keyword>
<comment type="subcellular location">
    <subcellularLocation>
        <location evidence="6">Cytoplasm</location>
    </subcellularLocation>
</comment>
<proteinExistence type="inferred from homology"/>
<dbReference type="Gene3D" id="3.10.330.10">
    <property type="match status" value="1"/>
</dbReference>
<gene>
    <name evidence="9" type="ORF">MAR_035055</name>
</gene>
<dbReference type="EMBL" id="CP111018">
    <property type="protein sequence ID" value="WAR09979.1"/>
    <property type="molecule type" value="Genomic_DNA"/>
</dbReference>
<dbReference type="Gene3D" id="1.10.8.60">
    <property type="match status" value="2"/>
</dbReference>
<keyword evidence="6" id="KW-0931">ER-Golgi transport</keyword>
<evidence type="ECO:0000313" key="10">
    <source>
        <dbReference type="Proteomes" id="UP001164746"/>
    </source>
</evidence>
<reference evidence="9" key="1">
    <citation type="submission" date="2022-11" db="EMBL/GenBank/DDBJ databases">
        <title>Centuries of genome instability and evolution in soft-shell clam transmissible cancer (bioRxiv).</title>
        <authorList>
            <person name="Hart S.F.M."/>
            <person name="Yonemitsu M.A."/>
            <person name="Giersch R.M."/>
            <person name="Beal B.F."/>
            <person name="Arriagada G."/>
            <person name="Davis B.W."/>
            <person name="Ostrander E.A."/>
            <person name="Goff S.P."/>
            <person name="Metzger M.J."/>
        </authorList>
    </citation>
    <scope>NUCLEOTIDE SEQUENCE</scope>
    <source>
        <strain evidence="9">MELC-2E11</strain>
        <tissue evidence="9">Siphon/mantle</tissue>
    </source>
</reference>
<dbReference type="Pfam" id="PF02359">
    <property type="entry name" value="CDC48_N"/>
    <property type="match status" value="1"/>
</dbReference>
<dbReference type="InterPro" id="IPR027417">
    <property type="entry name" value="P-loop_NTPase"/>
</dbReference>
<evidence type="ECO:0000256" key="5">
    <source>
        <dbReference type="ARBA" id="ARBA00048883"/>
    </source>
</evidence>
<organism evidence="9 10">
    <name type="scientific">Mya arenaria</name>
    <name type="common">Soft-shell clam</name>
    <dbReference type="NCBI Taxonomy" id="6604"/>
    <lineage>
        <taxon>Eukaryota</taxon>
        <taxon>Metazoa</taxon>
        <taxon>Spiralia</taxon>
        <taxon>Lophotrochozoa</taxon>
        <taxon>Mollusca</taxon>
        <taxon>Bivalvia</taxon>
        <taxon>Autobranchia</taxon>
        <taxon>Heteroconchia</taxon>
        <taxon>Euheterodonta</taxon>
        <taxon>Imparidentia</taxon>
        <taxon>Neoheterodontei</taxon>
        <taxon>Myida</taxon>
        <taxon>Myoidea</taxon>
        <taxon>Myidae</taxon>
        <taxon>Mya</taxon>
    </lineage>
</organism>
<feature type="domain" description="CDC48 N-terminal subdomain" evidence="8">
    <location>
        <begin position="70"/>
        <end position="151"/>
    </location>
</feature>
<dbReference type="SUPFAM" id="SSF54585">
    <property type="entry name" value="Cdc48 domain 2-like"/>
    <property type="match status" value="1"/>
</dbReference>
<sequence>MGDEAEDRTSTPKFRIVDESIQYSLPLVPIQLFASSLINTRSSEESENGEPVSLNEIETTEEETMSTTMLFKAAKCPTDELSITNCLVFNPTDLPETTQHVEVFTAPSHSFVFSTAFHPNMGKGTVGFNLMQRKWAVISLHQEIHVKPYRVDQRQQTVGTITFQVDFLQKKNASPEQFDTDKMAMEFSMQFANRMFTEQQVLAFQFAEKKLLSSRMGLLTGNSTIIFEKFEDSTIHLTGKSKGKQAYQSIINPDWDFNKMGIGGLDNEFSAIFRRANEACEGYPVIRSSRQIGKMLNAREPKIVNGPQILDKYVGESEANCGVMSGLHIIIFDEIDAICKARGSVLNNILVIGLPDENGRLQILNIHTKLMTDNDKLADDVDLKELSSLTKNFSGAEIEGLVRCAQSTAMNRLIKAASKVEVDPEAGAKLKITRQDFLHSLENDIKPAFGSSKEEFEKFIANGVFSWGLPVQRVLEDGDLLISQARFSERTPLVTVCLEGPAGSGKTALAAQIAKNSDFPFVKVCSPENMVGFHEAAKCQLIKKMFEDAYKSPLSCIIVDDIERLLDYVPIGPRFSNLGHKLLIIATTTRKDVLLDMELLNVFNNCIHVSNISTGEYLMAVVENLDVFTNEERELLAKRTAGKSLWIGIKKLMVLIEMVRQIEGNEKINKLQCLLEEEANLQMN</sequence>
<accession>A0ABY7ENL1</accession>
<dbReference type="Gene3D" id="2.40.40.20">
    <property type="match status" value="1"/>
</dbReference>
<comment type="cofactor">
    <cofactor evidence="6">
        <name>Mg(2+)</name>
        <dbReference type="ChEBI" id="CHEBI:18420"/>
    </cofactor>
    <text evidence="6">Binds 1 Mg(2+) ion per subunit.</text>
</comment>
<evidence type="ECO:0000313" key="9">
    <source>
        <dbReference type="EMBL" id="WAR09979.1"/>
    </source>
</evidence>
<dbReference type="InterPro" id="IPR009010">
    <property type="entry name" value="Asp_de-COase-like_dom_sf"/>
</dbReference>
<dbReference type="PANTHER" id="PTHR23078">
    <property type="entry name" value="VESICULAR-FUSION PROTEIN NSF"/>
    <property type="match status" value="1"/>
</dbReference>
<dbReference type="Gene3D" id="3.40.50.300">
    <property type="entry name" value="P-loop containing nucleotide triphosphate hydrolases"/>
    <property type="match status" value="1"/>
</dbReference>
<keyword evidence="10" id="KW-1185">Reference proteome</keyword>